<dbReference type="Proteomes" id="UP001478862">
    <property type="component" value="Unassembled WGS sequence"/>
</dbReference>
<sequence length="98" mass="11507">MYRKDDHPVLFISSKKNPTRLSIRRIEKILNRIGKRAELSGSLHPHRLRHTFATELLVKGADLLFIADELGHSDIETTKIYARFPKQEIISMYRRYMG</sequence>
<evidence type="ECO:0000256" key="1">
    <source>
        <dbReference type="ARBA" id="ARBA00008857"/>
    </source>
</evidence>
<dbReference type="InterPro" id="IPR011010">
    <property type="entry name" value="DNA_brk_join_enz"/>
</dbReference>
<dbReference type="PANTHER" id="PTHR30349:SF41">
    <property type="entry name" value="INTEGRASE_RECOMBINASE PROTEIN MJ0367-RELATED"/>
    <property type="match status" value="1"/>
</dbReference>
<accession>A0ABV1MWK0</accession>
<keyword evidence="2" id="KW-0238">DNA-binding</keyword>
<evidence type="ECO:0000256" key="2">
    <source>
        <dbReference type="ARBA" id="ARBA00023125"/>
    </source>
</evidence>
<evidence type="ECO:0000259" key="4">
    <source>
        <dbReference type="PROSITE" id="PS51898"/>
    </source>
</evidence>
<protein>
    <submittedName>
        <fullName evidence="5">Tyrosine-type recombinase/integrase</fullName>
    </submittedName>
</protein>
<organism evidence="5 6">
    <name type="scientific">Lysinibacillus zambalensis</name>
    <dbReference type="NCBI Taxonomy" id="3160866"/>
    <lineage>
        <taxon>Bacteria</taxon>
        <taxon>Bacillati</taxon>
        <taxon>Bacillota</taxon>
        <taxon>Bacilli</taxon>
        <taxon>Bacillales</taxon>
        <taxon>Bacillaceae</taxon>
        <taxon>Lysinibacillus</taxon>
    </lineage>
</organism>
<dbReference type="InterPro" id="IPR002104">
    <property type="entry name" value="Integrase_catalytic"/>
</dbReference>
<keyword evidence="6" id="KW-1185">Reference proteome</keyword>
<name>A0ABV1MWK0_9BACI</name>
<feature type="domain" description="Tyr recombinase" evidence="4">
    <location>
        <begin position="1"/>
        <end position="94"/>
    </location>
</feature>
<dbReference type="RefSeq" id="WP_349661288.1">
    <property type="nucleotide sequence ID" value="NZ_JBEGDG010000018.1"/>
</dbReference>
<dbReference type="InterPro" id="IPR013762">
    <property type="entry name" value="Integrase-like_cat_sf"/>
</dbReference>
<keyword evidence="3" id="KW-0233">DNA recombination</keyword>
<evidence type="ECO:0000313" key="5">
    <source>
        <dbReference type="EMBL" id="MEQ6356890.1"/>
    </source>
</evidence>
<proteinExistence type="inferred from homology"/>
<dbReference type="PANTHER" id="PTHR30349">
    <property type="entry name" value="PHAGE INTEGRASE-RELATED"/>
    <property type="match status" value="1"/>
</dbReference>
<gene>
    <name evidence="5" type="ORF">ABNX05_19865</name>
</gene>
<dbReference type="Pfam" id="PF00589">
    <property type="entry name" value="Phage_integrase"/>
    <property type="match status" value="1"/>
</dbReference>
<dbReference type="SUPFAM" id="SSF56349">
    <property type="entry name" value="DNA breaking-rejoining enzymes"/>
    <property type="match status" value="1"/>
</dbReference>
<comment type="caution">
    <text evidence="5">The sequence shown here is derived from an EMBL/GenBank/DDBJ whole genome shotgun (WGS) entry which is preliminary data.</text>
</comment>
<dbReference type="Gene3D" id="1.10.443.10">
    <property type="entry name" value="Intergrase catalytic core"/>
    <property type="match status" value="1"/>
</dbReference>
<evidence type="ECO:0000313" key="6">
    <source>
        <dbReference type="Proteomes" id="UP001478862"/>
    </source>
</evidence>
<dbReference type="EMBL" id="JBEGDG010000018">
    <property type="protein sequence ID" value="MEQ6356890.1"/>
    <property type="molecule type" value="Genomic_DNA"/>
</dbReference>
<evidence type="ECO:0000256" key="3">
    <source>
        <dbReference type="ARBA" id="ARBA00023172"/>
    </source>
</evidence>
<dbReference type="PROSITE" id="PS51898">
    <property type="entry name" value="TYR_RECOMBINASE"/>
    <property type="match status" value="1"/>
</dbReference>
<reference evidence="5 6" key="1">
    <citation type="submission" date="2024-06" db="EMBL/GenBank/DDBJ databases">
        <title>Lysinibacillus zambalefons sp. nov., a Novel Firmicute Isolated from the Poon Bato Zambales Hyperalkaline Spring.</title>
        <authorList>
            <person name="Aja J.A."/>
            <person name="Lazaro J.E.H."/>
            <person name="Llorin L.D."/>
            <person name="Lim K.R."/>
            <person name="Teodosio J."/>
            <person name="Dalisay D.S."/>
        </authorList>
    </citation>
    <scope>NUCLEOTIDE SEQUENCE [LARGE SCALE GENOMIC DNA]</scope>
    <source>
        <strain evidence="5 6">M3</strain>
    </source>
</reference>
<dbReference type="InterPro" id="IPR050090">
    <property type="entry name" value="Tyrosine_recombinase_XerCD"/>
</dbReference>
<comment type="similarity">
    <text evidence="1">Belongs to the 'phage' integrase family.</text>
</comment>